<evidence type="ECO:0000256" key="1">
    <source>
        <dbReference type="SAM" id="Phobius"/>
    </source>
</evidence>
<reference evidence="2" key="1">
    <citation type="journal article" date="2020" name="Nature">
        <title>Giant virus diversity and host interactions through global metagenomics.</title>
        <authorList>
            <person name="Schulz F."/>
            <person name="Roux S."/>
            <person name="Paez-Espino D."/>
            <person name="Jungbluth S."/>
            <person name="Walsh D.A."/>
            <person name="Denef V.J."/>
            <person name="McMahon K.D."/>
            <person name="Konstantinidis K.T."/>
            <person name="Eloe-Fadrosh E.A."/>
            <person name="Kyrpides N.C."/>
            <person name="Woyke T."/>
        </authorList>
    </citation>
    <scope>NUCLEOTIDE SEQUENCE</scope>
    <source>
        <strain evidence="2">GVMAG-M-3300022752-66</strain>
    </source>
</reference>
<evidence type="ECO:0000313" key="2">
    <source>
        <dbReference type="EMBL" id="QHT08542.1"/>
    </source>
</evidence>
<proteinExistence type="predicted"/>
<organism evidence="2">
    <name type="scientific">viral metagenome</name>
    <dbReference type="NCBI Taxonomy" id="1070528"/>
    <lineage>
        <taxon>unclassified sequences</taxon>
        <taxon>metagenomes</taxon>
        <taxon>organismal metagenomes</taxon>
    </lineage>
</organism>
<protein>
    <submittedName>
        <fullName evidence="2">Uncharacterized protein</fullName>
    </submittedName>
</protein>
<keyword evidence="1" id="KW-0472">Membrane</keyword>
<feature type="transmembrane region" description="Helical" evidence="1">
    <location>
        <begin position="212"/>
        <end position="232"/>
    </location>
</feature>
<feature type="transmembrane region" description="Helical" evidence="1">
    <location>
        <begin position="179"/>
        <end position="200"/>
    </location>
</feature>
<name>A0A6C0CWJ9_9ZZZZ</name>
<keyword evidence="1" id="KW-0812">Transmembrane</keyword>
<dbReference type="AlphaFoldDB" id="A0A6C0CWJ9"/>
<sequence>MMSNVNLTELLDDNITDQVNKLAEQVNSALADSAKSLTCGPDCQAQENIQTLKQIYLDAELNLQTAPTKLSVAEKNYLLSTLGEDGYSDYMTTRYGVQANQIGDKVTASFEKVVTESTNLTDLYYTLYTNYDYLGDLYNNYVTVNTDLKKDINKSTGDVVTSDRKTYYESQNYNYLKNWYIVYKFIYIVIVIVFIIFLFFRKSDYSFVSRILILIFFILYPIYITQSVFWIWNNVILRIWELLPSNIYKSI</sequence>
<accession>A0A6C0CWJ9</accession>
<dbReference type="EMBL" id="MN739498">
    <property type="protein sequence ID" value="QHT08542.1"/>
    <property type="molecule type" value="Genomic_DNA"/>
</dbReference>
<keyword evidence="1" id="KW-1133">Transmembrane helix</keyword>